<dbReference type="Pfam" id="PF13440">
    <property type="entry name" value="Polysacc_synt_3"/>
    <property type="match status" value="1"/>
</dbReference>
<dbReference type="CDD" id="cd13127">
    <property type="entry name" value="MATE_tuaB_like"/>
    <property type="match status" value="1"/>
</dbReference>
<feature type="transmembrane region" description="Helical" evidence="7">
    <location>
        <begin position="324"/>
        <end position="344"/>
    </location>
</feature>
<comment type="similarity">
    <text evidence="2">Belongs to the polysaccharide synthase family.</text>
</comment>
<feature type="transmembrane region" description="Helical" evidence="7">
    <location>
        <begin position="51"/>
        <end position="69"/>
    </location>
</feature>
<keyword evidence="5 7" id="KW-1133">Transmembrane helix</keyword>
<comment type="caution">
    <text evidence="8">The sequence shown here is derived from an EMBL/GenBank/DDBJ whole genome shotgun (WGS) entry which is preliminary data.</text>
</comment>
<comment type="subcellular location">
    <subcellularLocation>
        <location evidence="1">Cell membrane</location>
        <topology evidence="1">Multi-pass membrane protein</topology>
    </subcellularLocation>
</comment>
<dbReference type="PANTHER" id="PTHR30250:SF10">
    <property type="entry name" value="LIPOPOLYSACCHARIDE BIOSYNTHESIS PROTEIN WZXC"/>
    <property type="match status" value="1"/>
</dbReference>
<evidence type="ECO:0000256" key="2">
    <source>
        <dbReference type="ARBA" id="ARBA00007430"/>
    </source>
</evidence>
<feature type="transmembrane region" description="Helical" evidence="7">
    <location>
        <begin position="416"/>
        <end position="434"/>
    </location>
</feature>
<gene>
    <name evidence="8" type="ORF">CGS46_11965</name>
</gene>
<name>A0A2A6Z798_9FIRM</name>
<evidence type="ECO:0000256" key="1">
    <source>
        <dbReference type="ARBA" id="ARBA00004651"/>
    </source>
</evidence>
<evidence type="ECO:0000256" key="6">
    <source>
        <dbReference type="ARBA" id="ARBA00023136"/>
    </source>
</evidence>
<feature type="transmembrane region" description="Helical" evidence="7">
    <location>
        <begin position="81"/>
        <end position="104"/>
    </location>
</feature>
<dbReference type="GO" id="GO:0005886">
    <property type="term" value="C:plasma membrane"/>
    <property type="evidence" value="ECO:0007669"/>
    <property type="project" value="UniProtKB-SubCell"/>
</dbReference>
<feature type="transmembrane region" description="Helical" evidence="7">
    <location>
        <begin position="116"/>
        <end position="133"/>
    </location>
</feature>
<dbReference type="InterPro" id="IPR050833">
    <property type="entry name" value="Poly_Biosynth_Transport"/>
</dbReference>
<evidence type="ECO:0000313" key="9">
    <source>
        <dbReference type="Proteomes" id="UP000220752"/>
    </source>
</evidence>
<keyword evidence="9" id="KW-1185">Reference proteome</keyword>
<feature type="transmembrane region" description="Helical" evidence="7">
    <location>
        <begin position="441"/>
        <end position="462"/>
    </location>
</feature>
<reference evidence="8 9" key="1">
    <citation type="journal article" date="2017" name="Front. Microbiol.">
        <title>New Insights into the Diversity of the Genus Faecalibacterium.</title>
        <authorList>
            <person name="Benevides L."/>
            <person name="Burman S."/>
            <person name="Martin R."/>
            <person name="Robert V."/>
            <person name="Thomas M."/>
            <person name="Miquel S."/>
            <person name="Chain F."/>
            <person name="Sokol H."/>
            <person name="Bermudez-Humaran L.G."/>
            <person name="Morrison M."/>
            <person name="Langella P."/>
            <person name="Azevedo V.A."/>
            <person name="Chatel J.M."/>
            <person name="Soares S."/>
        </authorList>
    </citation>
    <scope>NUCLEOTIDE SEQUENCE [LARGE SCALE GENOMIC DNA]</scope>
    <source>
        <strain evidence="9">CNCM I-4540</strain>
    </source>
</reference>
<keyword evidence="6 7" id="KW-0472">Membrane</keyword>
<keyword evidence="4 7" id="KW-0812">Transmembrane</keyword>
<organism evidence="8 9">
    <name type="scientific">Faecalibacterium langellae</name>
    <dbReference type="NCBI Taxonomy" id="3435293"/>
    <lineage>
        <taxon>Bacteria</taxon>
        <taxon>Bacillati</taxon>
        <taxon>Bacillota</taxon>
        <taxon>Clostridia</taxon>
        <taxon>Eubacteriales</taxon>
        <taxon>Oscillospiraceae</taxon>
        <taxon>Faecalibacterium</taxon>
    </lineage>
</organism>
<feature type="transmembrane region" description="Helical" evidence="7">
    <location>
        <begin position="21"/>
        <end position="39"/>
    </location>
</feature>
<proteinExistence type="inferred from homology"/>
<evidence type="ECO:0000313" key="8">
    <source>
        <dbReference type="EMBL" id="PDX57245.1"/>
    </source>
</evidence>
<accession>A0A2A6Z798</accession>
<dbReference type="PANTHER" id="PTHR30250">
    <property type="entry name" value="PST FAMILY PREDICTED COLANIC ACID TRANSPORTER"/>
    <property type="match status" value="1"/>
</dbReference>
<evidence type="ECO:0000256" key="3">
    <source>
        <dbReference type="ARBA" id="ARBA00022475"/>
    </source>
</evidence>
<dbReference type="EMBL" id="NMTQ01000037">
    <property type="protein sequence ID" value="PDX57245.1"/>
    <property type="molecule type" value="Genomic_DNA"/>
</dbReference>
<feature type="transmembrane region" description="Helical" evidence="7">
    <location>
        <begin position="293"/>
        <end position="312"/>
    </location>
</feature>
<dbReference type="Proteomes" id="UP000220752">
    <property type="component" value="Unassembled WGS sequence"/>
</dbReference>
<evidence type="ECO:0000256" key="4">
    <source>
        <dbReference type="ARBA" id="ARBA00022692"/>
    </source>
</evidence>
<dbReference type="AlphaFoldDB" id="A0A2A6Z798"/>
<feature type="transmembrane region" description="Helical" evidence="7">
    <location>
        <begin position="145"/>
        <end position="165"/>
    </location>
</feature>
<protein>
    <submittedName>
        <fullName evidence="8">Flippase</fullName>
    </submittedName>
</protein>
<sequence length="484" mass="54078">MNEKKENVIVNGFFWRFAERCGVQLISAVVSILLARILTPDDYGKVALVTVFNNIMYVLLDCGIGTALVQKKEVDELDYSSAFFFSIVISFVLYGGMFVAAPYLAAFYNDPSMTPIFRGISLTVAVCGIKTIQQAHVTRNMKFQYFFYSAFAGAIVSTILGLGLAYMGFGVWALVVQQVSNITVDTLVLWKLSSWRPKMEFSWQHLKGLLSYGWKLLASSLSSVIYNNLRSLIIGKMYTSADLAYYNQGDNLTYSIASSVDTSIESVLFPVMSSLQDDRAQVKNMTRRSIKTCTYIIAPVMMSTAFCAEPLVRLILTEKWLPCVLFLRVFCLSYICWPIITANLNAAKAVGRSDLYLKRQLMNEAVCILLLLATFRISVEAIAYGVLITNVVTQILDAQPSKKLIDYGYLEQMRDILPTLLLAAGAGLCMYLVIFLHLPDLLTVIIQVVVGLGVYLTGSAILELDTFEYFKDVLAPSIRQKLKR</sequence>
<feature type="transmembrane region" description="Helical" evidence="7">
    <location>
        <begin position="365"/>
        <end position="396"/>
    </location>
</feature>
<evidence type="ECO:0000256" key="5">
    <source>
        <dbReference type="ARBA" id="ARBA00022989"/>
    </source>
</evidence>
<evidence type="ECO:0000256" key="7">
    <source>
        <dbReference type="SAM" id="Phobius"/>
    </source>
</evidence>
<keyword evidence="3" id="KW-1003">Cell membrane</keyword>